<dbReference type="Pfam" id="PF14541">
    <property type="entry name" value="TAXi_C"/>
    <property type="match status" value="1"/>
</dbReference>
<dbReference type="GO" id="GO:0004190">
    <property type="term" value="F:aspartic-type endopeptidase activity"/>
    <property type="evidence" value="ECO:0000318"/>
    <property type="project" value="GO_Central"/>
</dbReference>
<dbReference type="InterPro" id="IPR032799">
    <property type="entry name" value="TAXi_C"/>
</dbReference>
<evidence type="ECO:0000256" key="7">
    <source>
        <dbReference type="ARBA" id="ARBA00022801"/>
    </source>
</evidence>
<dbReference type="eggNOG" id="KOG1339">
    <property type="taxonomic scope" value="Eukaryota"/>
</dbReference>
<dbReference type="Proteomes" id="UP000030748">
    <property type="component" value="Unassembled WGS sequence"/>
</dbReference>
<dbReference type="Gene3D" id="2.40.70.10">
    <property type="entry name" value="Acid Proteases"/>
    <property type="match status" value="2"/>
</dbReference>
<dbReference type="STRING" id="4155.A0A022QET6"/>
<evidence type="ECO:0000256" key="2">
    <source>
        <dbReference type="ARBA" id="ARBA00007447"/>
    </source>
</evidence>
<evidence type="ECO:0000256" key="3">
    <source>
        <dbReference type="ARBA" id="ARBA00022525"/>
    </source>
</evidence>
<evidence type="ECO:0000256" key="1">
    <source>
        <dbReference type="ARBA" id="ARBA00004613"/>
    </source>
</evidence>
<keyword evidence="3" id="KW-0964">Secreted</keyword>
<dbReference type="PROSITE" id="PS51767">
    <property type="entry name" value="PEPTIDASE_A1"/>
    <property type="match status" value="1"/>
</dbReference>
<dbReference type="CDD" id="cd05476">
    <property type="entry name" value="pepsin_A_like_plant"/>
    <property type="match status" value="1"/>
</dbReference>
<evidence type="ECO:0000259" key="10">
    <source>
        <dbReference type="PROSITE" id="PS51767"/>
    </source>
</evidence>
<dbReference type="SUPFAM" id="SSF50630">
    <property type="entry name" value="Acid proteases"/>
    <property type="match status" value="1"/>
</dbReference>
<dbReference type="GO" id="GO:0005576">
    <property type="term" value="C:extracellular region"/>
    <property type="evidence" value="ECO:0000318"/>
    <property type="project" value="GO_Central"/>
</dbReference>
<dbReference type="FunFam" id="2.40.70.10:FF:000050">
    <property type="entry name" value="Aspartic proteinase CDR1"/>
    <property type="match status" value="1"/>
</dbReference>
<dbReference type="PANTHER" id="PTHR47967:SF125">
    <property type="entry name" value="PEPTIDASE A1 DOMAIN-CONTAINING PROTEIN"/>
    <property type="match status" value="1"/>
</dbReference>
<dbReference type="OrthoDB" id="2747330at2759"/>
<dbReference type="InterPro" id="IPR033121">
    <property type="entry name" value="PEPTIDASE_A1"/>
</dbReference>
<evidence type="ECO:0000256" key="8">
    <source>
        <dbReference type="ARBA" id="ARBA00023180"/>
    </source>
</evidence>
<dbReference type="PhylomeDB" id="A0A022QET6"/>
<dbReference type="Pfam" id="PF14543">
    <property type="entry name" value="TAXi_N"/>
    <property type="match status" value="1"/>
</dbReference>
<keyword evidence="4" id="KW-0645">Protease</keyword>
<keyword evidence="8" id="KW-0325">Glycoprotein</keyword>
<evidence type="ECO:0000256" key="6">
    <source>
        <dbReference type="ARBA" id="ARBA00022750"/>
    </source>
</evidence>
<dbReference type="EMBL" id="KI631506">
    <property type="protein sequence ID" value="EYU27192.1"/>
    <property type="molecule type" value="Genomic_DNA"/>
</dbReference>
<gene>
    <name evidence="11" type="ORF">MIMGU_mgv1a006789mg</name>
</gene>
<dbReference type="InterPro" id="IPR032861">
    <property type="entry name" value="TAXi_N"/>
</dbReference>
<feature type="domain" description="Peptidase A1" evidence="10">
    <location>
        <begin position="85"/>
        <end position="424"/>
    </location>
</feature>
<dbReference type="OMA" id="CSIEAQK"/>
<protein>
    <recommendedName>
        <fullName evidence="10">Peptidase A1 domain-containing protein</fullName>
    </recommendedName>
</protein>
<keyword evidence="6" id="KW-0064">Aspartyl protease</keyword>
<feature type="signal peptide" evidence="9">
    <location>
        <begin position="1"/>
        <end position="21"/>
    </location>
</feature>
<comment type="subcellular location">
    <subcellularLocation>
        <location evidence="1">Secreted</location>
    </subcellularLocation>
</comment>
<evidence type="ECO:0000256" key="5">
    <source>
        <dbReference type="ARBA" id="ARBA00022729"/>
    </source>
</evidence>
<proteinExistence type="inferred from homology"/>
<keyword evidence="7" id="KW-0378">Hydrolase</keyword>
<evidence type="ECO:0000256" key="4">
    <source>
        <dbReference type="ARBA" id="ARBA00022670"/>
    </source>
</evidence>
<dbReference type="GO" id="GO:0006508">
    <property type="term" value="P:proteolysis"/>
    <property type="evidence" value="ECO:0007669"/>
    <property type="project" value="UniProtKB-KW"/>
</dbReference>
<evidence type="ECO:0000313" key="12">
    <source>
        <dbReference type="Proteomes" id="UP000030748"/>
    </source>
</evidence>
<feature type="chain" id="PRO_5001506813" description="Peptidase A1 domain-containing protein" evidence="9">
    <location>
        <begin position="22"/>
        <end position="431"/>
    </location>
</feature>
<reference evidence="11 12" key="1">
    <citation type="journal article" date="2013" name="Proc. Natl. Acad. Sci. U.S.A.">
        <title>Fine-scale variation in meiotic recombination in Mimulus inferred from population shotgun sequencing.</title>
        <authorList>
            <person name="Hellsten U."/>
            <person name="Wright K.M."/>
            <person name="Jenkins J."/>
            <person name="Shu S."/>
            <person name="Yuan Y."/>
            <person name="Wessler S.R."/>
            <person name="Schmutz J."/>
            <person name="Willis J.H."/>
            <person name="Rokhsar D.S."/>
        </authorList>
    </citation>
    <scope>NUCLEOTIDE SEQUENCE [LARGE SCALE GENOMIC DNA]</scope>
    <source>
        <strain evidence="12">cv. DUN x IM62</strain>
    </source>
</reference>
<dbReference type="KEGG" id="egt:105969467"/>
<dbReference type="FunFam" id="2.40.70.10:FF:000016">
    <property type="entry name" value="Probable aspartic protease At2g35615"/>
    <property type="match status" value="1"/>
</dbReference>
<evidence type="ECO:0000256" key="9">
    <source>
        <dbReference type="SAM" id="SignalP"/>
    </source>
</evidence>
<dbReference type="PANTHER" id="PTHR47967">
    <property type="entry name" value="OS07G0603500 PROTEIN-RELATED"/>
    <property type="match status" value="1"/>
</dbReference>
<dbReference type="InterPro" id="IPR051708">
    <property type="entry name" value="Plant_Aspart_Prot_A1"/>
</dbReference>
<name>A0A022QET6_ERYGU</name>
<comment type="similarity">
    <text evidence="2">Belongs to the peptidase A1 family.</text>
</comment>
<organism evidence="11 12">
    <name type="scientific">Erythranthe guttata</name>
    <name type="common">Yellow monkey flower</name>
    <name type="synonym">Mimulus guttatus</name>
    <dbReference type="NCBI Taxonomy" id="4155"/>
    <lineage>
        <taxon>Eukaryota</taxon>
        <taxon>Viridiplantae</taxon>
        <taxon>Streptophyta</taxon>
        <taxon>Embryophyta</taxon>
        <taxon>Tracheophyta</taxon>
        <taxon>Spermatophyta</taxon>
        <taxon>Magnoliopsida</taxon>
        <taxon>eudicotyledons</taxon>
        <taxon>Gunneridae</taxon>
        <taxon>Pentapetalae</taxon>
        <taxon>asterids</taxon>
        <taxon>lamiids</taxon>
        <taxon>Lamiales</taxon>
        <taxon>Phrymaceae</taxon>
        <taxon>Erythranthe</taxon>
    </lineage>
</organism>
<dbReference type="AlphaFoldDB" id="A0A022QET6"/>
<keyword evidence="12" id="KW-1185">Reference proteome</keyword>
<sequence>MKFKSIFIALIISLIISISKCNPLSTKGLTVDLIHRDSPQSPYYNPTLSPSQRLANSLRRSFDRVRRFNCSKPPRSDVILSNGEYLMKYSIGTPAIPSLAIADTGSDIIWTQCQPCAECFKQELPLFDPKKSRTYKNIPCNADSCKSFRRSSCSNNTTNNHCLYSEVYGDQSFTNGDLATDTITLGSSDGKTASFSNIIFGCGFRNGGVFGGVESGIVGLGGGKVSLVRQLGQGRFSYCLVSMSDNESKKSSKLNFGHNARVSGNGVVTTPLVKKEPDTFYYLTLEGISVGGRRLEFLNATYRADGNIVIDSGTTLTLFPVPFYNRFEDAIRSFIKLKEIQDPQGALTLCYHSEGDIKNIPDVTVHFRGGDVKWKYENLFVRTSDVAVCLAAQPVNLGFSVYGNLAHTNFLVGYDLVKQTVSFKPTNCGKY</sequence>
<dbReference type="InterPro" id="IPR021109">
    <property type="entry name" value="Peptidase_aspartic_dom_sf"/>
</dbReference>
<dbReference type="InterPro" id="IPR034161">
    <property type="entry name" value="Pepsin-like_plant"/>
</dbReference>
<evidence type="ECO:0000313" key="11">
    <source>
        <dbReference type="EMBL" id="EYU27192.1"/>
    </source>
</evidence>
<keyword evidence="5 9" id="KW-0732">Signal</keyword>
<accession>A0A022QET6</accession>